<feature type="region of interest" description="Disordered" evidence="2">
    <location>
        <begin position="725"/>
        <end position="757"/>
    </location>
</feature>
<feature type="compositionally biased region" description="Polar residues" evidence="2">
    <location>
        <begin position="73"/>
        <end position="118"/>
    </location>
</feature>
<reference evidence="3" key="2">
    <citation type="submission" date="2023-02" db="EMBL/GenBank/DDBJ databases">
        <authorList>
            <consortium name="DOE Joint Genome Institute"/>
            <person name="Mondo S.J."/>
            <person name="Chang Y."/>
            <person name="Wang Y."/>
            <person name="Ahrendt S."/>
            <person name="Andreopoulos W."/>
            <person name="Barry K."/>
            <person name="Beard J."/>
            <person name="Benny G.L."/>
            <person name="Blankenship S."/>
            <person name="Bonito G."/>
            <person name="Cuomo C."/>
            <person name="Desiro A."/>
            <person name="Gervers K.A."/>
            <person name="Hundley H."/>
            <person name="Kuo A."/>
            <person name="LaButti K."/>
            <person name="Lang B.F."/>
            <person name="Lipzen A."/>
            <person name="O'Donnell K."/>
            <person name="Pangilinan J."/>
            <person name="Reynolds N."/>
            <person name="Sandor L."/>
            <person name="Smith M.W."/>
            <person name="Tsang A."/>
            <person name="Grigoriev I.V."/>
            <person name="Stajich J.E."/>
            <person name="Spatafora J.W."/>
        </authorList>
    </citation>
    <scope>NUCLEOTIDE SEQUENCE</scope>
    <source>
        <strain evidence="3">RSA 2281</strain>
    </source>
</reference>
<dbReference type="EMBL" id="JAIXMP010000003">
    <property type="protein sequence ID" value="KAI9275910.1"/>
    <property type="molecule type" value="Genomic_DNA"/>
</dbReference>
<dbReference type="SUPFAM" id="SSF81901">
    <property type="entry name" value="HCP-like"/>
    <property type="match status" value="1"/>
</dbReference>
<dbReference type="InterPro" id="IPR011990">
    <property type="entry name" value="TPR-like_helical_dom_sf"/>
</dbReference>
<feature type="compositionally biased region" description="Low complexity" evidence="2">
    <location>
        <begin position="267"/>
        <end position="279"/>
    </location>
</feature>
<organism evidence="3 4">
    <name type="scientific">Phascolomyces articulosus</name>
    <dbReference type="NCBI Taxonomy" id="60185"/>
    <lineage>
        <taxon>Eukaryota</taxon>
        <taxon>Fungi</taxon>
        <taxon>Fungi incertae sedis</taxon>
        <taxon>Mucoromycota</taxon>
        <taxon>Mucoromycotina</taxon>
        <taxon>Mucoromycetes</taxon>
        <taxon>Mucorales</taxon>
        <taxon>Lichtheimiaceae</taxon>
        <taxon>Phascolomyces</taxon>
    </lineage>
</organism>
<dbReference type="Pfam" id="PF08238">
    <property type="entry name" value="Sel1"/>
    <property type="match status" value="7"/>
</dbReference>
<evidence type="ECO:0000313" key="4">
    <source>
        <dbReference type="Proteomes" id="UP001209540"/>
    </source>
</evidence>
<feature type="region of interest" description="Disordered" evidence="2">
    <location>
        <begin position="1"/>
        <end position="320"/>
    </location>
</feature>
<protein>
    <recommendedName>
        <fullName evidence="5">HCP-like protein</fullName>
    </recommendedName>
</protein>
<feature type="compositionally biased region" description="Low complexity" evidence="2">
    <location>
        <begin position="21"/>
        <end position="63"/>
    </location>
</feature>
<feature type="compositionally biased region" description="Basic residues" evidence="2">
    <location>
        <begin position="728"/>
        <end position="741"/>
    </location>
</feature>
<dbReference type="AlphaFoldDB" id="A0AAD5KAI0"/>
<feature type="compositionally biased region" description="Basic and acidic residues" evidence="2">
    <location>
        <begin position="746"/>
        <end position="757"/>
    </location>
</feature>
<name>A0AAD5KAI0_9FUNG</name>
<dbReference type="SMART" id="SM00671">
    <property type="entry name" value="SEL1"/>
    <property type="match status" value="7"/>
</dbReference>
<accession>A0AAD5KAI0</accession>
<feature type="compositionally biased region" description="Pro residues" evidence="2">
    <location>
        <begin position="299"/>
        <end position="317"/>
    </location>
</feature>
<feature type="compositionally biased region" description="Pro residues" evidence="2">
    <location>
        <begin position="1"/>
        <end position="11"/>
    </location>
</feature>
<reference evidence="3" key="1">
    <citation type="journal article" date="2022" name="IScience">
        <title>Evolution of zygomycete secretomes and the origins of terrestrial fungal ecologies.</title>
        <authorList>
            <person name="Chang Y."/>
            <person name="Wang Y."/>
            <person name="Mondo S."/>
            <person name="Ahrendt S."/>
            <person name="Andreopoulos W."/>
            <person name="Barry K."/>
            <person name="Beard J."/>
            <person name="Benny G.L."/>
            <person name="Blankenship S."/>
            <person name="Bonito G."/>
            <person name="Cuomo C."/>
            <person name="Desiro A."/>
            <person name="Gervers K.A."/>
            <person name="Hundley H."/>
            <person name="Kuo A."/>
            <person name="LaButti K."/>
            <person name="Lang B.F."/>
            <person name="Lipzen A."/>
            <person name="O'Donnell K."/>
            <person name="Pangilinan J."/>
            <person name="Reynolds N."/>
            <person name="Sandor L."/>
            <person name="Smith M.E."/>
            <person name="Tsang A."/>
            <person name="Grigoriev I.V."/>
            <person name="Stajich J.E."/>
            <person name="Spatafora J.W."/>
        </authorList>
    </citation>
    <scope>NUCLEOTIDE SEQUENCE</scope>
    <source>
        <strain evidence="3">RSA 2281</strain>
    </source>
</reference>
<gene>
    <name evidence="3" type="ORF">BDA99DRAFT_496748</name>
</gene>
<evidence type="ECO:0008006" key="5">
    <source>
        <dbReference type="Google" id="ProtNLM"/>
    </source>
</evidence>
<dbReference type="Gene3D" id="1.25.40.10">
    <property type="entry name" value="Tetratricopeptide repeat domain"/>
    <property type="match status" value="2"/>
</dbReference>
<dbReference type="InterPro" id="IPR051726">
    <property type="entry name" value="Chitin_Synth_Reg"/>
</dbReference>
<evidence type="ECO:0000256" key="2">
    <source>
        <dbReference type="SAM" id="MobiDB-lite"/>
    </source>
</evidence>
<keyword evidence="1" id="KW-0677">Repeat</keyword>
<feature type="compositionally biased region" description="Pro residues" evidence="2">
    <location>
        <begin position="254"/>
        <end position="266"/>
    </location>
</feature>
<dbReference type="PANTHER" id="PTHR46430">
    <property type="entry name" value="PROTEIN SKT5-RELATED"/>
    <property type="match status" value="1"/>
</dbReference>
<dbReference type="Proteomes" id="UP001209540">
    <property type="component" value="Unassembled WGS sequence"/>
</dbReference>
<evidence type="ECO:0000313" key="3">
    <source>
        <dbReference type="EMBL" id="KAI9275910.1"/>
    </source>
</evidence>
<feature type="compositionally biased region" description="Low complexity" evidence="2">
    <location>
        <begin position="119"/>
        <end position="158"/>
    </location>
</feature>
<dbReference type="InterPro" id="IPR006597">
    <property type="entry name" value="Sel1-like"/>
</dbReference>
<evidence type="ECO:0000256" key="1">
    <source>
        <dbReference type="ARBA" id="ARBA00022737"/>
    </source>
</evidence>
<feature type="compositionally biased region" description="Pro residues" evidence="2">
    <location>
        <begin position="234"/>
        <end position="245"/>
    </location>
</feature>
<proteinExistence type="predicted"/>
<keyword evidence="4" id="KW-1185">Reference proteome</keyword>
<comment type="caution">
    <text evidence="3">The sequence shown here is derived from an EMBL/GenBank/DDBJ whole genome shotgun (WGS) entry which is preliminary data.</text>
</comment>
<sequence length="757" mass="83627">MATKPAQPPISPADDLKNDISNNSNNNNSNNTMDNQPQSIPSLSSPSTTSPTTNTTTTPTEQQPPKDDIQLPSMESLSINDPSLITTDPTTASTPHSRSPTPQSQSTANTAVTPPSLEQQQQQKQQQKQQAQQTQPPLSTNNNNTNNNSNRGTPTSSPRLVPPQINVPTPSSSPRMMNPGPPPEPPQHSHMHNGMGPHPPSSQQQGPPPPPPTSMMAPHPTRPLPQQLQTLHPHGPPPMSMPPPQHLQQQHFQLPPPGPPGPPPPNQQQQQFYQPVPVGLDPAYMYHRPQSFYDGGNGGPPPPMQQPQPHQLPPFPPQQQQQFMQLPPLQQGGGGHPWRNSYHVGMVADNEVYLPDSSLLAASTAGRRPKESQFPPPTLENLNKFRREAKTSNNPQQLLDMAKYILEAVPHVCRNEKDPKRKAHIREALTTEAYKTVKKLANTSGIGKSGYAEAQYFLAMKYMHEDNNMGLKKDADKGYSLFMQGAKQNHAGCNYRVAVCYEVGAGTKKDKGHAIQYYRKAANLGDPSAMYKLGMILLKGLLGQSKNPREGISWLKRATQHADQDLPHAFHELGLAYEKDGIPSVIADVDYSRELFTQAAQYGYAPSQFKLGLAYENGFLNCPIDPRRSIAWYSKAAEQGHLESELSLSGWYLTGAEGILKQSDSEAYLWARKAADRGYAKAEYAVGYYTETGIGVRQNLEDAKKWYMRAASQQNRRAIQRLAELKKAGKNKPKQRLKHTRPTNGRPDEAKDDCIVM</sequence>
<feature type="compositionally biased region" description="Low complexity" evidence="2">
    <location>
        <begin position="192"/>
        <end position="205"/>
    </location>
</feature>